<dbReference type="Proteomes" id="UP000041254">
    <property type="component" value="Unassembled WGS sequence"/>
</dbReference>
<name>A0A0G4H296_VITBC</name>
<feature type="region of interest" description="Disordered" evidence="2">
    <location>
        <begin position="305"/>
        <end position="341"/>
    </location>
</feature>
<feature type="domain" description="DnaJ homologue subfamily C member 28 conserved" evidence="3">
    <location>
        <begin position="168"/>
        <end position="236"/>
    </location>
</feature>
<dbReference type="InterPro" id="IPR018961">
    <property type="entry name" value="DnaJ_homolog_subfam-C_membr-28"/>
</dbReference>
<dbReference type="AlphaFoldDB" id="A0A0G4H296"/>
<dbReference type="Pfam" id="PF09350">
    <property type="entry name" value="DJC28_CD"/>
    <property type="match status" value="1"/>
</dbReference>
<dbReference type="PANTHER" id="PTHR39158">
    <property type="entry name" value="OS08G0560600 PROTEIN"/>
    <property type="match status" value="1"/>
</dbReference>
<organism evidence="4 5">
    <name type="scientific">Vitrella brassicaformis (strain CCMP3155)</name>
    <dbReference type="NCBI Taxonomy" id="1169540"/>
    <lineage>
        <taxon>Eukaryota</taxon>
        <taxon>Sar</taxon>
        <taxon>Alveolata</taxon>
        <taxon>Colpodellida</taxon>
        <taxon>Vitrellaceae</taxon>
        <taxon>Vitrella</taxon>
    </lineage>
</organism>
<dbReference type="VEuPathDB" id="CryptoDB:Vbra_19288"/>
<accession>A0A0G4H296</accession>
<evidence type="ECO:0000313" key="4">
    <source>
        <dbReference type="EMBL" id="CEM37546.1"/>
    </source>
</evidence>
<dbReference type="PANTHER" id="PTHR39158:SF1">
    <property type="entry name" value="DNAJ HOMOLOG SUBFAMILY C MEMBER 28"/>
    <property type="match status" value="1"/>
</dbReference>
<dbReference type="EMBL" id="CDMY01000947">
    <property type="protein sequence ID" value="CEM37546.1"/>
    <property type="molecule type" value="Genomic_DNA"/>
</dbReference>
<evidence type="ECO:0000313" key="5">
    <source>
        <dbReference type="Proteomes" id="UP000041254"/>
    </source>
</evidence>
<feature type="compositionally biased region" description="Low complexity" evidence="2">
    <location>
        <begin position="311"/>
        <end position="321"/>
    </location>
</feature>
<evidence type="ECO:0000259" key="3">
    <source>
        <dbReference type="Pfam" id="PF09350"/>
    </source>
</evidence>
<keyword evidence="5" id="KW-1185">Reference proteome</keyword>
<dbReference type="InParanoid" id="A0A0G4H296"/>
<evidence type="ECO:0000256" key="2">
    <source>
        <dbReference type="SAM" id="MobiDB-lite"/>
    </source>
</evidence>
<dbReference type="OrthoDB" id="1922282at2759"/>
<gene>
    <name evidence="4" type="ORF">Vbra_19288</name>
</gene>
<protein>
    <recommendedName>
        <fullName evidence="3">DnaJ homologue subfamily C member 28 conserved domain-containing protein</fullName>
    </recommendedName>
</protein>
<feature type="coiled-coil region" evidence="1">
    <location>
        <begin position="227"/>
        <end position="280"/>
    </location>
</feature>
<reference evidence="4 5" key="1">
    <citation type="submission" date="2014-11" db="EMBL/GenBank/DDBJ databases">
        <authorList>
            <person name="Zhu J."/>
            <person name="Qi W."/>
            <person name="Song R."/>
        </authorList>
    </citation>
    <scope>NUCLEOTIDE SEQUENCE [LARGE SCALE GENOMIC DNA]</scope>
</reference>
<proteinExistence type="predicted"/>
<dbReference type="InterPro" id="IPR052573">
    <property type="entry name" value="DnaJ_C_subfamily_28"/>
</dbReference>
<keyword evidence="1" id="KW-0175">Coiled coil</keyword>
<evidence type="ECO:0000256" key="1">
    <source>
        <dbReference type="SAM" id="Coils"/>
    </source>
</evidence>
<sequence>MRASASVGRAVRDAARICRKEACLSSFGAFHSSAPTAPAAQDDAKAATGDADKEEAERLADMHVSSIALDLQHQVRLKKRVQYHYDSRKTKPLVDEKERELDDRNRIDKRRWLTHNEAPGSTPYERERNAQKIRLARAQGHALDYERKRRNEIDPHADKLEFDKFNSFVEARIQMAMAEGEFDKLSNKGKPLKRLTSYDNPFVNAEDRWAFNMMQNHGFSPDWVENQKSIQTDLENAKEALRVAERRREDMSERWWRSQLEQFKRTVDELNRRIVDHNLTCPSSCQLRPLDKFKTLMEARRGTPATAINGSSASAQSASAPVPSPTPSSSPFSAGTPLNSSALKPSPLKEVCKVSFDSVRVTSLSNGVGVGVAGRGPSEPSVWDRISIAFASLARGRSGADG</sequence>
<dbReference type="OMA" id="LTHNEAP"/>